<organism evidence="1">
    <name type="scientific">Mimivirus AB-566-O17</name>
    <dbReference type="NCBI Taxonomy" id="1988039"/>
    <lineage>
        <taxon>Viruses</taxon>
        <taxon>Varidnaviria</taxon>
        <taxon>Bamfordvirae</taxon>
        <taxon>Nucleocytoviricota</taxon>
        <taxon>Megaviricetes</taxon>
        <taxon>Imitervirales</taxon>
        <taxon>Mimiviridae</taxon>
        <taxon>Megamimivirinae</taxon>
        <taxon>Mimivirus</taxon>
    </lineage>
</organism>
<gene>
    <name evidence="1" type="ORF">SAGO17_0005</name>
</gene>
<protein>
    <submittedName>
        <fullName evidence="1">Uncharacterized protein</fullName>
    </submittedName>
</protein>
<reference evidence="1" key="1">
    <citation type="journal article" date="2017" name="ISME J.">
        <title>Genomic exploration of individual giant ocean viruses.</title>
        <authorList>
            <person name="Wilson W.H."/>
            <person name="Gilg I.C."/>
            <person name="Moniruzzaman M."/>
            <person name="Field E.K."/>
            <person name="Koren S."/>
            <person name="LeCleir G.R."/>
            <person name="Martinez Martinez J."/>
            <person name="Poulton N.J."/>
            <person name="Swan B.K."/>
            <person name="Stepanauskas R."/>
            <person name="Wilhelm S.W."/>
        </authorList>
    </citation>
    <scope>NUCLEOTIDE SEQUENCE</scope>
</reference>
<dbReference type="EMBL" id="KY565516">
    <property type="protein sequence ID" value="ARR74925.1"/>
    <property type="molecule type" value="Genomic_DNA"/>
</dbReference>
<name>A0A1X9VNK7_9VIRU</name>
<accession>A0A1X9VNK7</accession>
<evidence type="ECO:0000313" key="1">
    <source>
        <dbReference type="EMBL" id="ARR74925.1"/>
    </source>
</evidence>
<sequence>MGGSRFQKELSIKTFLDIEGTITPPNPSNKYLRLFFNTTGNTLQTLDSSGKLNILNPLTSKGDLLTHDGTTENRLPVGTDTYILTSDSTESTGLKWIVNTGGGETNTASNVGTAGVGVFKQKSGLDFQFKNINAASTIVSVSDDTGTNEIDIGINEGNIIHQNLSGAGTNTHTQIDSHISSTLNPHSVTIDQITVTTTKGDILVEDGSNVVRLPVGTDTYILTSDSTESTGLKWIVNTGGGGGEANTASNVGTAGVGVFKQKSGLDFQFKNINAASTIVSVSDDTGTNEIDIGINEGNIVHQNLSGAGTNTHAQIDSHISSTGNPHSVTIDQITVTTTKGDILVEDGSNVIRLPIGTDGQVLLADSSEASGLVWGTESSNATASNVGAGIGVFKQKTGNDLEFKSITSTTDRISVVSDTLEVDLTLNEGNIVHQNLSGAGTNTHAQIDSHISSTGNPHSVTIDQITVTTTKGDILVEDGSNVIRLPIGTDGQVLLADSSEASGLVWGTESSNATASNVGAGIGVFKQKTGNDLEFKSITSTTDRISVVSDTLEVDLTLNEGNIVHQNLSGAGTNTHAQIDSHISSTGNPHSVTIDQITVTTTKGDILVEDGSNVIRLPIGTDGQVLLADSSEASGLVWGTESSNATASNVGAGIGVFKQKTGNDLEFKSITSTTDRISVVSDTLEVDLTLNEGNIVHQNLSGAGTNTHAQIDSHISSTGNPHSVTIDQITVTTTKGDILVEDGSNVIRLPIGTDGQVLLADSSEASGLVWGTESSNATASNVGAGIGVFKQKTGNDLEFKSITSTTDRISVVSDTLEVDLTLNEGNIVHQNLSGAGTNTHAQIDSHISSTGNPHSVTIDQVTVTTTKGDILVEDGSNVIRLPIGTDGQVLRANSVISSGIEWDDFDHGSLLGLGDDDHTQYLLLGGRAGGQIALGGTGASDNLILTSTSNITKGQIIVTETTNSTSITTGALQINGGMAVQKNVFIGDSLDILNVMTLNKTSTPSNSTSTSQHFYLDTTDNLFKSINNSGIITTYQPTNTKGDVLSHNGATQEKLSVGSESQVLTVDASQPTGIKWANVSSGTGGTGSDPNSNKYCNLYSSGSQTFSDSYQDLLFDSDRRIDDIYTHSLLEQNIIEFNLPGKFLISFRMTSFVETGNNNSTSSVRLVSDTGGGYTEIPGTQAFMFNRDDDNGCNTSSIIFIYQAASNEKIKIQFKRDSGSSTIKSLQNGSELLIIKPSIDTNNDNSQFFSSYVSSSQNISTSYTDVLFNTTRLVDSIYTYNTSTGILDITEDGIYIINCNISTRTNSNTETQSNIRLVIDSGSGYTEIPGTRSYIHNDDSPDSDETAIFNCVYSALTGDKVKIQAITESGANLSSTIVNGCNFNVLKLSSTLGQSSVKYFDGYNDTGNTTLNTNYIDIPIKTERLKDTEYTHTPNSSQITLEEDGRYIIFAKVSIEKSSGTTRSNAKTRLVANNGQGFFEVAGTESCSYHTNTNTGTEQSFINGSFQFSAGTIIKLQSVILDGNNLRVAPLGTSISILRLEPLTVGEQGLVIFGTELNYVESTSTTSTNSTNYVQKIRLVTDNIPSGIYRVGFYYIWTIDNTNQDFSSRIQIDDSLVIHETTESTQRSNQDIATSGFSHISLTLGVHTIDLDFKVASTNTSASIKEARIEIWRLT</sequence>
<proteinExistence type="predicted"/>